<proteinExistence type="predicted"/>
<protein>
    <submittedName>
        <fullName evidence="1">Uncharacterized protein</fullName>
    </submittedName>
</protein>
<dbReference type="AlphaFoldDB" id="A0A081D7R1"/>
<dbReference type="Proteomes" id="UP000028980">
    <property type="component" value="Unassembled WGS sequence"/>
</dbReference>
<gene>
    <name evidence="1" type="ORF">JCM19296_535</name>
</gene>
<comment type="caution">
    <text evidence="1">The sequence shown here is derived from an EMBL/GenBank/DDBJ whole genome shotgun (WGS) entry which is preliminary data.</text>
</comment>
<sequence>MTIPQLIISYFDQNKNLVWVDYNFVKDAVRPQRKQNFEFNLLTDAEINVLNNDMSNCYVNGLPNQDVAKKVVPTRNATFSAFQKTDNALYPYIKLETNAYIGNPK</sequence>
<evidence type="ECO:0000313" key="1">
    <source>
        <dbReference type="EMBL" id="GAK74957.1"/>
    </source>
</evidence>
<evidence type="ECO:0000313" key="2">
    <source>
        <dbReference type="Proteomes" id="UP000028980"/>
    </source>
</evidence>
<reference evidence="1 2" key="1">
    <citation type="journal article" date="2014" name="Genome Announc.">
        <title>Draft Genome Sequences of Marine Flavobacterium Nonlabens Strains NR17, NR24, NR27, NR32, NR33, and Ara13.</title>
        <authorList>
            <person name="Nakanishi M."/>
            <person name="Meirelles P."/>
            <person name="Suzuki R."/>
            <person name="Takatani N."/>
            <person name="Mino S."/>
            <person name="Suda W."/>
            <person name="Oshima K."/>
            <person name="Hattori M."/>
            <person name="Ohkuma M."/>
            <person name="Hosokawa M."/>
            <person name="Miyashita K."/>
            <person name="Thompson F.L."/>
            <person name="Niwa A."/>
            <person name="Sawabe T."/>
            <person name="Sawabe T."/>
        </authorList>
    </citation>
    <scope>NUCLEOTIDE SEQUENCE [LARGE SCALE GENOMIC DNA]</scope>
    <source>
        <strain evidence="2">JCM19296</strain>
    </source>
</reference>
<name>A0A081D7R1_NONUL</name>
<dbReference type="EMBL" id="BBLG01000001">
    <property type="protein sequence ID" value="GAK74957.1"/>
    <property type="molecule type" value="Genomic_DNA"/>
</dbReference>
<accession>A0A081D7R1</accession>
<organism evidence="1 2">
    <name type="scientific">Nonlabens ulvanivorans</name>
    <name type="common">Persicivirga ulvanivorans</name>
    <dbReference type="NCBI Taxonomy" id="906888"/>
    <lineage>
        <taxon>Bacteria</taxon>
        <taxon>Pseudomonadati</taxon>
        <taxon>Bacteroidota</taxon>
        <taxon>Flavobacteriia</taxon>
        <taxon>Flavobacteriales</taxon>
        <taxon>Flavobacteriaceae</taxon>
        <taxon>Nonlabens</taxon>
    </lineage>
</organism>